<proteinExistence type="predicted"/>
<name>K6A753_9BACT</name>
<evidence type="ECO:0000313" key="2">
    <source>
        <dbReference type="Proteomes" id="UP000006330"/>
    </source>
</evidence>
<dbReference type="RefSeq" id="WP_009860170.1">
    <property type="nucleotide sequence ID" value="NZ_JH976471.1"/>
</dbReference>
<accession>K6A753</accession>
<dbReference type="AlphaFoldDB" id="K6A753"/>
<dbReference type="HOGENOM" id="CLU_2480527_0_0_10"/>
<gene>
    <name evidence="1" type="ORF">HMPREF1076_00707</name>
</gene>
<evidence type="ECO:0000313" key="1">
    <source>
        <dbReference type="EMBL" id="EKN19415.1"/>
    </source>
</evidence>
<protein>
    <submittedName>
        <fullName evidence="1">Uncharacterized protein</fullName>
    </submittedName>
</protein>
<dbReference type="Proteomes" id="UP000006330">
    <property type="component" value="Unassembled WGS sequence"/>
</dbReference>
<organism evidence="1 2">
    <name type="scientific">Parabacteroides goldsteinii CL02T12C30</name>
    <dbReference type="NCBI Taxonomy" id="999418"/>
    <lineage>
        <taxon>Bacteria</taxon>
        <taxon>Pseudomonadati</taxon>
        <taxon>Bacteroidota</taxon>
        <taxon>Bacteroidia</taxon>
        <taxon>Bacteroidales</taxon>
        <taxon>Tannerellaceae</taxon>
        <taxon>Parabacteroides</taxon>
    </lineage>
</organism>
<sequence>MRELVFPGQKRALQRIQEMDQRPYLTREEKLEYDELLKFYRDCVNIIDYAYEQGRKKGFVLTLKERGIPIKEIATASGLSEEEINSL</sequence>
<reference evidence="1 2" key="1">
    <citation type="submission" date="2012-02" db="EMBL/GenBank/DDBJ databases">
        <title>The Genome Sequence of Parabacteroides goldsteinii CL02T12C30.</title>
        <authorList>
            <consortium name="The Broad Institute Genome Sequencing Platform"/>
            <person name="Earl A."/>
            <person name="Ward D."/>
            <person name="Feldgarden M."/>
            <person name="Gevers D."/>
            <person name="Zitomersky N.L."/>
            <person name="Coyne M.J."/>
            <person name="Comstock L.E."/>
            <person name="Young S.K."/>
            <person name="Zeng Q."/>
            <person name="Gargeya S."/>
            <person name="Fitzgerald M."/>
            <person name="Haas B."/>
            <person name="Abouelleil A."/>
            <person name="Alvarado L."/>
            <person name="Arachchi H.M."/>
            <person name="Berlin A."/>
            <person name="Chapman S.B."/>
            <person name="Gearin G."/>
            <person name="Goldberg J."/>
            <person name="Griggs A."/>
            <person name="Gujja S."/>
            <person name="Hansen M."/>
            <person name="Heiman D."/>
            <person name="Howarth C."/>
            <person name="Larimer J."/>
            <person name="Lui A."/>
            <person name="MacDonald P.J.P."/>
            <person name="McCowen C."/>
            <person name="Montmayeur A."/>
            <person name="Murphy C."/>
            <person name="Neiman D."/>
            <person name="Pearson M."/>
            <person name="Priest M."/>
            <person name="Roberts A."/>
            <person name="Saif S."/>
            <person name="Shea T."/>
            <person name="Sisk P."/>
            <person name="Stolte C."/>
            <person name="Sykes S."/>
            <person name="Wortman J."/>
            <person name="Nusbaum C."/>
            <person name="Birren B."/>
        </authorList>
    </citation>
    <scope>NUCLEOTIDE SEQUENCE [LARGE SCALE GENOMIC DNA]</scope>
    <source>
        <strain evidence="1 2">CL02T12C30</strain>
    </source>
</reference>
<dbReference type="PATRIC" id="fig|999418.3.peg.718"/>
<dbReference type="EMBL" id="AGZO01000008">
    <property type="protein sequence ID" value="EKN19415.1"/>
    <property type="molecule type" value="Genomic_DNA"/>
</dbReference>
<comment type="caution">
    <text evidence="1">The sequence shown here is derived from an EMBL/GenBank/DDBJ whole genome shotgun (WGS) entry which is preliminary data.</text>
</comment>